<evidence type="ECO:0000313" key="5">
    <source>
        <dbReference type="Proteomes" id="UP000555763"/>
    </source>
</evidence>
<sequence length="87" mass="9805">MRIFKARCPDCGAPAVIRKTDWKTPELADLYCACSDVECGHTFVCTMTFSHTLSPGARSGRNMVKFLVDAMCPEDRRYALELLSRRS</sequence>
<dbReference type="Pfam" id="PF04606">
    <property type="entry name" value="Ogr_Delta"/>
    <property type="match status" value="1"/>
</dbReference>
<protein>
    <submittedName>
        <fullName evidence="2">Ogr/Delta-like zinc finger family protein</fullName>
    </submittedName>
    <submittedName>
        <fullName evidence="3">Transcriptional regulator</fullName>
    </submittedName>
</protein>
<name>A0A0P7NJG7_ECOLX</name>
<comment type="caution">
    <text evidence="2">The sequence shown here is derived from an EMBL/GenBank/DDBJ whole genome shotgun (WGS) entry which is preliminary data.</text>
</comment>
<dbReference type="Proteomes" id="UP000555763">
    <property type="component" value="Unassembled WGS sequence"/>
</dbReference>
<evidence type="ECO:0000259" key="1">
    <source>
        <dbReference type="Pfam" id="PF04606"/>
    </source>
</evidence>
<evidence type="ECO:0000313" key="3">
    <source>
        <dbReference type="EMBL" id="TJH22664.1"/>
    </source>
</evidence>
<reference evidence="3 4" key="1">
    <citation type="submission" date="2018-12" db="EMBL/GenBank/DDBJ databases">
        <title>Food and Water Safety Consortium.</title>
        <authorList>
            <person name="Tyson S."/>
            <person name="Peterson C.-L."/>
            <person name="Olson A."/>
            <person name="Tyler S."/>
            <person name="Cabral J."/>
            <person name="Lynch T."/>
            <person name="Knox N."/>
            <person name="Van Domselaar G."/>
            <person name="Graham M."/>
        </authorList>
    </citation>
    <scope>NUCLEOTIDE SEQUENCE [LARGE SCALE GENOMIC DNA]</scope>
    <source>
        <strain evidence="3 4">FWSEC0384</strain>
    </source>
</reference>
<dbReference type="EMBL" id="RRNI01000007">
    <property type="protein sequence ID" value="TJH22664.1"/>
    <property type="molecule type" value="Genomic_DNA"/>
</dbReference>
<dbReference type="AlphaFoldDB" id="A0A0P7NJG7"/>
<reference evidence="2 5" key="2">
    <citation type="submission" date="2020-02" db="EMBL/GenBank/DDBJ databases">
        <authorList>
            <consortium name="PulseNet: The National Subtyping Network for Foodborne Disease Surveillance"/>
            <person name="Tarr C.L."/>
            <person name="Trees E."/>
            <person name="Katz L.S."/>
            <person name="Carleton-Romer H.A."/>
            <person name="Stroika S."/>
            <person name="Kucerova Z."/>
            <person name="Roache K.F."/>
            <person name="Sabol A.L."/>
            <person name="Besser J."/>
            <person name="Gerner-Smidt P."/>
        </authorList>
    </citation>
    <scope>NUCLEOTIDE SEQUENCE [LARGE SCALE GENOMIC DNA]</scope>
    <source>
        <strain evidence="2 5">PNUSAE002719</strain>
    </source>
</reference>
<organism evidence="2 5">
    <name type="scientific">Escherichia coli</name>
    <dbReference type="NCBI Taxonomy" id="562"/>
    <lineage>
        <taxon>Bacteria</taxon>
        <taxon>Pseudomonadati</taxon>
        <taxon>Pseudomonadota</taxon>
        <taxon>Gammaproteobacteria</taxon>
        <taxon>Enterobacterales</taxon>
        <taxon>Enterobacteriaceae</taxon>
        <taxon>Escherichia</taxon>
    </lineage>
</organism>
<gene>
    <name evidence="2" type="ORF">A5U30_005396</name>
    <name evidence="3" type="ORF">C9160_08530</name>
</gene>
<dbReference type="InterPro" id="IPR007684">
    <property type="entry name" value="Znf_Ogr/Delta"/>
</dbReference>
<accession>A0A0P7NJG7</accession>
<dbReference type="Proteomes" id="UP000306700">
    <property type="component" value="Unassembled WGS sequence"/>
</dbReference>
<evidence type="ECO:0000313" key="2">
    <source>
        <dbReference type="EMBL" id="EFM8157573.1"/>
    </source>
</evidence>
<evidence type="ECO:0000313" key="4">
    <source>
        <dbReference type="Proteomes" id="UP000306700"/>
    </source>
</evidence>
<feature type="domain" description="Zinc finger Ogr/Delta-type" evidence="1">
    <location>
        <begin position="7"/>
        <end position="53"/>
    </location>
</feature>
<proteinExistence type="predicted"/>
<dbReference type="EMBL" id="AATLZG010000095">
    <property type="protein sequence ID" value="EFM8157573.1"/>
    <property type="molecule type" value="Genomic_DNA"/>
</dbReference>
<dbReference type="RefSeq" id="WP_001217942.1">
    <property type="nucleotide sequence ID" value="NZ_BRVW01000028.1"/>
</dbReference>